<evidence type="ECO:0000313" key="2">
    <source>
        <dbReference type="Proteomes" id="UP001165289"/>
    </source>
</evidence>
<organism evidence="1 2">
    <name type="scientific">Oopsacas minuta</name>
    <dbReference type="NCBI Taxonomy" id="111878"/>
    <lineage>
        <taxon>Eukaryota</taxon>
        <taxon>Metazoa</taxon>
        <taxon>Porifera</taxon>
        <taxon>Hexactinellida</taxon>
        <taxon>Hexasterophora</taxon>
        <taxon>Lyssacinosida</taxon>
        <taxon>Leucopsacidae</taxon>
        <taxon>Oopsacas</taxon>
    </lineage>
</organism>
<evidence type="ECO:0000313" key="1">
    <source>
        <dbReference type="EMBL" id="KAI6655862.1"/>
    </source>
</evidence>
<protein>
    <submittedName>
        <fullName evidence="1">Uncharacterized protein</fullName>
    </submittedName>
</protein>
<name>A0AAV7K3N3_9METZ</name>
<gene>
    <name evidence="1" type="ORF">LOD99_1596</name>
</gene>
<sequence length="254" mass="29280">MKRQIEVLKYLTKDIVLHLDATGSIIRKPQFCTKSIYYYALTLQHPDYHITPIPVAEMISSDQGAAEITHFLNKWYLNSKLILHKEIFITRVEIDYSWALIHSTCIAFNKISILGYLESCWRNVNSDERSVDVDVFTVIHLCSAHVMHKLSQNLSKTFKIDKTLKQLILHVFAAILRSITMREINRLFILLCNVLSVEHSTEIVSSSLVELNDLVKGKIELQLENEGNLNLILIRKRILPLIVVNHHLVDISIL</sequence>
<proteinExistence type="predicted"/>
<dbReference type="AlphaFoldDB" id="A0AAV7K3N3"/>
<dbReference type="EMBL" id="JAKMXF010000166">
    <property type="protein sequence ID" value="KAI6655862.1"/>
    <property type="molecule type" value="Genomic_DNA"/>
</dbReference>
<dbReference type="Proteomes" id="UP001165289">
    <property type="component" value="Unassembled WGS sequence"/>
</dbReference>
<keyword evidence="2" id="KW-1185">Reference proteome</keyword>
<accession>A0AAV7K3N3</accession>
<comment type="caution">
    <text evidence="1">The sequence shown here is derived from an EMBL/GenBank/DDBJ whole genome shotgun (WGS) entry which is preliminary data.</text>
</comment>
<reference evidence="1 2" key="1">
    <citation type="journal article" date="2023" name="BMC Biol.">
        <title>The compact genome of the sponge Oopsacas minuta (Hexactinellida) is lacking key metazoan core genes.</title>
        <authorList>
            <person name="Santini S."/>
            <person name="Schenkelaars Q."/>
            <person name="Jourda C."/>
            <person name="Duchesne M."/>
            <person name="Belahbib H."/>
            <person name="Rocher C."/>
            <person name="Selva M."/>
            <person name="Riesgo A."/>
            <person name="Vervoort M."/>
            <person name="Leys S.P."/>
            <person name="Kodjabachian L."/>
            <person name="Le Bivic A."/>
            <person name="Borchiellini C."/>
            <person name="Claverie J.M."/>
            <person name="Renard E."/>
        </authorList>
    </citation>
    <scope>NUCLEOTIDE SEQUENCE [LARGE SCALE GENOMIC DNA]</scope>
    <source>
        <strain evidence="1">SPO-2</strain>
    </source>
</reference>